<dbReference type="AlphaFoldDB" id="A0AAV7FQ17"/>
<proteinExistence type="predicted"/>
<dbReference type="InterPro" id="IPR008686">
    <property type="entry name" value="RNA_pol_mitovir"/>
</dbReference>
<protein>
    <submittedName>
        <fullName evidence="1">Uncharacterized protein</fullName>
    </submittedName>
</protein>
<name>A0AAV7FQ17_DENCH</name>
<accession>A0AAV7FQ17</accession>
<gene>
    <name evidence="1" type="ORF">IEQ34_025385</name>
</gene>
<dbReference type="Proteomes" id="UP000775213">
    <property type="component" value="Unassembled WGS sequence"/>
</dbReference>
<comment type="caution">
    <text evidence="1">The sequence shown here is derived from an EMBL/GenBank/DDBJ whole genome shotgun (WGS) entry which is preliminary data.</text>
</comment>
<dbReference type="EMBL" id="JAGFBR010000356">
    <property type="protein sequence ID" value="KAH0445541.1"/>
    <property type="molecule type" value="Genomic_DNA"/>
</dbReference>
<keyword evidence="2" id="KW-1185">Reference proteome</keyword>
<reference evidence="1 2" key="1">
    <citation type="journal article" date="2021" name="Hortic Res">
        <title>Chromosome-scale assembly of the Dendrobium chrysotoxum genome enhances the understanding of orchid evolution.</title>
        <authorList>
            <person name="Zhang Y."/>
            <person name="Zhang G.Q."/>
            <person name="Zhang D."/>
            <person name="Liu X.D."/>
            <person name="Xu X.Y."/>
            <person name="Sun W.H."/>
            <person name="Yu X."/>
            <person name="Zhu X."/>
            <person name="Wang Z.W."/>
            <person name="Zhao X."/>
            <person name="Zhong W.Y."/>
            <person name="Chen H."/>
            <person name="Yin W.L."/>
            <person name="Huang T."/>
            <person name="Niu S.C."/>
            <person name="Liu Z.J."/>
        </authorList>
    </citation>
    <scope>NUCLEOTIDE SEQUENCE [LARGE SCALE GENOMIC DNA]</scope>
    <source>
        <strain evidence="1">Lindl</strain>
    </source>
</reference>
<dbReference type="Pfam" id="PF05919">
    <property type="entry name" value="Mitovir_RNA_pol"/>
    <property type="match status" value="1"/>
</dbReference>
<organism evidence="1 2">
    <name type="scientific">Dendrobium chrysotoxum</name>
    <name type="common">Orchid</name>
    <dbReference type="NCBI Taxonomy" id="161865"/>
    <lineage>
        <taxon>Eukaryota</taxon>
        <taxon>Viridiplantae</taxon>
        <taxon>Streptophyta</taxon>
        <taxon>Embryophyta</taxon>
        <taxon>Tracheophyta</taxon>
        <taxon>Spermatophyta</taxon>
        <taxon>Magnoliopsida</taxon>
        <taxon>Liliopsida</taxon>
        <taxon>Asparagales</taxon>
        <taxon>Orchidaceae</taxon>
        <taxon>Epidendroideae</taxon>
        <taxon>Malaxideae</taxon>
        <taxon>Dendrobiinae</taxon>
        <taxon>Dendrobium</taxon>
    </lineage>
</organism>
<sequence>MVSIQSKFTYPCSYLSLVLTEANYGISSYNSAWQVYLGKRFFDYAVLGDDIVITGDGVAQKYAELIEQCEATISKE</sequence>
<evidence type="ECO:0000313" key="2">
    <source>
        <dbReference type="Proteomes" id="UP000775213"/>
    </source>
</evidence>
<evidence type="ECO:0000313" key="1">
    <source>
        <dbReference type="EMBL" id="KAH0445541.1"/>
    </source>
</evidence>